<feature type="signal peptide" evidence="1">
    <location>
        <begin position="1"/>
        <end position="27"/>
    </location>
</feature>
<dbReference type="Pfam" id="PF13689">
    <property type="entry name" value="DUF4154"/>
    <property type="match status" value="1"/>
</dbReference>
<dbReference type="AlphaFoldDB" id="A0A935JZ25"/>
<evidence type="ECO:0000313" key="3">
    <source>
        <dbReference type="Proteomes" id="UP000739411"/>
    </source>
</evidence>
<evidence type="ECO:0000313" key="2">
    <source>
        <dbReference type="EMBL" id="MBK7415870.1"/>
    </source>
</evidence>
<dbReference type="EMBL" id="JADJMS010000027">
    <property type="protein sequence ID" value="MBK7415870.1"/>
    <property type="molecule type" value="Genomic_DNA"/>
</dbReference>
<evidence type="ECO:0000256" key="1">
    <source>
        <dbReference type="SAM" id="SignalP"/>
    </source>
</evidence>
<dbReference type="InterPro" id="IPR025293">
    <property type="entry name" value="YfiR/HmsC-like"/>
</dbReference>
<gene>
    <name evidence="2" type="ORF">IPJ38_12890</name>
</gene>
<dbReference type="Proteomes" id="UP000739411">
    <property type="component" value="Unassembled WGS sequence"/>
</dbReference>
<name>A0A935JZ25_9RHOO</name>
<accession>A0A935JZ25</accession>
<reference evidence="2 3" key="1">
    <citation type="submission" date="2020-10" db="EMBL/GenBank/DDBJ databases">
        <title>Connecting structure to function with the recovery of over 1000 high-quality activated sludge metagenome-assembled genomes encoding full-length rRNA genes using long-read sequencing.</title>
        <authorList>
            <person name="Singleton C.M."/>
            <person name="Petriglieri F."/>
            <person name="Kristensen J.M."/>
            <person name="Kirkegaard R.H."/>
            <person name="Michaelsen T.Y."/>
            <person name="Andersen M.H."/>
            <person name="Karst S.M."/>
            <person name="Dueholm M.S."/>
            <person name="Nielsen P.H."/>
            <person name="Albertsen M."/>
        </authorList>
    </citation>
    <scope>NUCLEOTIDE SEQUENCE [LARGE SCALE GENOMIC DNA]</scope>
    <source>
        <strain evidence="2">EsbW_18-Q3-R4-48_BATAC.463</strain>
    </source>
</reference>
<dbReference type="PROSITE" id="PS51318">
    <property type="entry name" value="TAT"/>
    <property type="match status" value="1"/>
</dbReference>
<comment type="caution">
    <text evidence="2">The sequence shown here is derived from an EMBL/GenBank/DDBJ whole genome shotgun (WGS) entry which is preliminary data.</text>
</comment>
<organism evidence="2 3">
    <name type="scientific">Candidatus Dechloromonas phosphorivorans</name>
    <dbReference type="NCBI Taxonomy" id="2899244"/>
    <lineage>
        <taxon>Bacteria</taxon>
        <taxon>Pseudomonadati</taxon>
        <taxon>Pseudomonadota</taxon>
        <taxon>Betaproteobacteria</taxon>
        <taxon>Rhodocyclales</taxon>
        <taxon>Azonexaceae</taxon>
        <taxon>Dechloromonas</taxon>
    </lineage>
</organism>
<proteinExistence type="predicted"/>
<feature type="chain" id="PRO_5037496947" evidence="1">
    <location>
        <begin position="28"/>
        <end position="187"/>
    </location>
</feature>
<dbReference type="InterPro" id="IPR006311">
    <property type="entry name" value="TAT_signal"/>
</dbReference>
<keyword evidence="1" id="KW-0732">Signal</keyword>
<sequence>MHSRRRLLRSVLAAGSAALLGLPLAYGQQAPLSDQQLRAAFVLNFIRYTEWPERAFAAPDTPLMLCVLGNDPTGVALGGLAGKTVKGRTIQVRTVNTADEARNCHALFFADADARRHVSILRAVQTLPVLTISDSDSFIDIGGMIGLLYLDSRLQFEVNLAVVQHSQLKSSSQLLRLARNVIESKAR</sequence>
<protein>
    <submittedName>
        <fullName evidence="2">YfiR family protein</fullName>
    </submittedName>
</protein>